<dbReference type="OrthoDB" id="10253254at2759"/>
<keyword evidence="12" id="KW-1185">Reference proteome</keyword>
<dbReference type="PROSITE" id="PS51194">
    <property type="entry name" value="HELICASE_CTER"/>
    <property type="match status" value="1"/>
</dbReference>
<dbReference type="InterPro" id="IPR011709">
    <property type="entry name" value="DEAD-box_helicase_OB_fold"/>
</dbReference>
<keyword evidence="4 11" id="KW-0378">Hydrolase</keyword>
<feature type="domain" description="Helicase C-terminal" evidence="10">
    <location>
        <begin position="231"/>
        <end position="418"/>
    </location>
</feature>
<evidence type="ECO:0000256" key="6">
    <source>
        <dbReference type="ARBA" id="ARBA00022840"/>
    </source>
</evidence>
<dbReference type="CDD" id="cd18791">
    <property type="entry name" value="SF2_C_RHA"/>
    <property type="match status" value="1"/>
</dbReference>
<evidence type="ECO:0000259" key="10">
    <source>
        <dbReference type="PROSITE" id="PS51194"/>
    </source>
</evidence>
<dbReference type="Pfam" id="PF07717">
    <property type="entry name" value="OB_NTP_bind"/>
    <property type="match status" value="1"/>
</dbReference>
<dbReference type="Gene3D" id="1.20.120.1080">
    <property type="match status" value="1"/>
</dbReference>
<dbReference type="GO" id="GO:0006397">
    <property type="term" value="P:mRNA processing"/>
    <property type="evidence" value="ECO:0007669"/>
    <property type="project" value="UniProtKB-KW"/>
</dbReference>
<dbReference type="GO" id="GO:0016787">
    <property type="term" value="F:hydrolase activity"/>
    <property type="evidence" value="ECO:0007669"/>
    <property type="project" value="UniProtKB-KW"/>
</dbReference>
<feature type="domain" description="Helicase ATP-binding" evidence="9">
    <location>
        <begin position="36"/>
        <end position="202"/>
    </location>
</feature>
<gene>
    <name evidence="11" type="ORF">CYLTODRAFT_453701</name>
</gene>
<keyword evidence="7" id="KW-0508">mRNA splicing</keyword>
<dbReference type="STRING" id="1314674.A0A0D7BF80"/>
<dbReference type="GO" id="GO:0008380">
    <property type="term" value="P:RNA splicing"/>
    <property type="evidence" value="ECO:0007669"/>
    <property type="project" value="UniProtKB-KW"/>
</dbReference>
<dbReference type="PROSITE" id="PS51192">
    <property type="entry name" value="HELICASE_ATP_BIND_1"/>
    <property type="match status" value="1"/>
</dbReference>
<name>A0A0D7BF80_9AGAR</name>
<dbReference type="GO" id="GO:0003724">
    <property type="term" value="F:RNA helicase activity"/>
    <property type="evidence" value="ECO:0007669"/>
    <property type="project" value="UniProtKB-EC"/>
</dbReference>
<sequence length="711" mass="79587">MAEEPINLANMTDYLEQDDPLSGFVQGSVTGAQIRSAMFKKGQVIIVVGETGSGKTTQIPQFVAYSDLPHTRGKMVACTQPGRVSAMSVAKRVADEMDVQLGHQVGYSTRFENMFEPRTTFLKYMSDSVLLREAMDDPTFSRYSTIILDDAHERTLATDILMGLLKKVARTRPDLKIIIMCGTSIDSLKFQRYFSIGEGSAPAPLFKISGRPHPIEVLYTQRPEDDYVEAAIRTVLMIHQAEGPGDILLFLTDKEEIEDACLRIKLEADDLVNQDPDSVGPLTCIPLYSSLPLARRERIFDQAPMPTMPNGPHSRKVVVLDDTAVTSLAIDSIVYVVDPGFSKQKVYNPRTRVESLLASPISKNWAQERASRVGRTQPGKCFRLYTEKDFVTQLDEQTYPEILRCNLSNTVLQLVKMGITDLIRFDYVDAPAPETLMRALELLSYLSALDDDGNITALGTMMADFPLDPPLSKALIISPKFNCSSEILAIASMLSAPSVWVRPPNTKAKADAAKALFTFPEGDHLTRLNVFNHYLINKGNKPWADDNSLDMHALTQAENAHTQLKQIMQRWNVPLLSFTDKGKLFQNIRKVLVCGFFTQIAYKAEGYGKYVTVKDNQIVQLHPSSGLSSEAEWVLYDECILTDRAYIKGVTQIMPEWLLEFAPDYFDLRYFPGGEMKQALQRVQNRRLGQAEDAGTSARLRVNAGEARRIR</sequence>
<evidence type="ECO:0000256" key="1">
    <source>
        <dbReference type="ARBA" id="ARBA00012552"/>
    </source>
</evidence>
<dbReference type="GO" id="GO:0005524">
    <property type="term" value="F:ATP binding"/>
    <property type="evidence" value="ECO:0007669"/>
    <property type="project" value="UniProtKB-KW"/>
</dbReference>
<accession>A0A0D7BF80</accession>
<dbReference type="GO" id="GO:0005681">
    <property type="term" value="C:spliceosomal complex"/>
    <property type="evidence" value="ECO:0007669"/>
    <property type="project" value="TreeGrafter"/>
</dbReference>
<dbReference type="InterPro" id="IPR048333">
    <property type="entry name" value="HA2_WH"/>
</dbReference>
<dbReference type="InterPro" id="IPR003593">
    <property type="entry name" value="AAA+_ATPase"/>
</dbReference>
<dbReference type="Proteomes" id="UP000054007">
    <property type="component" value="Unassembled WGS sequence"/>
</dbReference>
<evidence type="ECO:0000313" key="11">
    <source>
        <dbReference type="EMBL" id="KIY68261.1"/>
    </source>
</evidence>
<reference evidence="11 12" key="1">
    <citation type="journal article" date="2015" name="Fungal Genet. Biol.">
        <title>Evolution of novel wood decay mechanisms in Agaricales revealed by the genome sequences of Fistulina hepatica and Cylindrobasidium torrendii.</title>
        <authorList>
            <person name="Floudas D."/>
            <person name="Held B.W."/>
            <person name="Riley R."/>
            <person name="Nagy L.G."/>
            <person name="Koehler G."/>
            <person name="Ransdell A.S."/>
            <person name="Younus H."/>
            <person name="Chow J."/>
            <person name="Chiniquy J."/>
            <person name="Lipzen A."/>
            <person name="Tritt A."/>
            <person name="Sun H."/>
            <person name="Haridas S."/>
            <person name="LaButti K."/>
            <person name="Ohm R.A."/>
            <person name="Kues U."/>
            <person name="Blanchette R.A."/>
            <person name="Grigoriev I.V."/>
            <person name="Minto R.E."/>
            <person name="Hibbett D.S."/>
        </authorList>
    </citation>
    <scope>NUCLEOTIDE SEQUENCE [LARGE SCALE GENOMIC DNA]</scope>
    <source>
        <strain evidence="11 12">FP15055 ss-10</strain>
    </source>
</reference>
<evidence type="ECO:0000313" key="12">
    <source>
        <dbReference type="Proteomes" id="UP000054007"/>
    </source>
</evidence>
<evidence type="ECO:0000256" key="8">
    <source>
        <dbReference type="ARBA" id="ARBA00047984"/>
    </source>
</evidence>
<keyword evidence="2" id="KW-0507">mRNA processing</keyword>
<evidence type="ECO:0000256" key="7">
    <source>
        <dbReference type="ARBA" id="ARBA00023187"/>
    </source>
</evidence>
<organism evidence="11 12">
    <name type="scientific">Cylindrobasidium torrendii FP15055 ss-10</name>
    <dbReference type="NCBI Taxonomy" id="1314674"/>
    <lineage>
        <taxon>Eukaryota</taxon>
        <taxon>Fungi</taxon>
        <taxon>Dikarya</taxon>
        <taxon>Basidiomycota</taxon>
        <taxon>Agaricomycotina</taxon>
        <taxon>Agaricomycetes</taxon>
        <taxon>Agaricomycetidae</taxon>
        <taxon>Agaricales</taxon>
        <taxon>Marasmiineae</taxon>
        <taxon>Physalacriaceae</taxon>
        <taxon>Cylindrobasidium</taxon>
    </lineage>
</organism>
<dbReference type="Pfam" id="PF21010">
    <property type="entry name" value="HA2_C"/>
    <property type="match status" value="1"/>
</dbReference>
<keyword evidence="3" id="KW-0547">Nucleotide-binding</keyword>
<dbReference type="PANTHER" id="PTHR18934">
    <property type="entry name" value="ATP-DEPENDENT RNA HELICASE"/>
    <property type="match status" value="1"/>
</dbReference>
<dbReference type="Pfam" id="PF04408">
    <property type="entry name" value="WHD_HA2"/>
    <property type="match status" value="1"/>
</dbReference>
<dbReference type="InterPro" id="IPR014001">
    <property type="entry name" value="Helicase_ATP-bd"/>
</dbReference>
<dbReference type="SMART" id="SM00847">
    <property type="entry name" value="HA2"/>
    <property type="match status" value="1"/>
</dbReference>
<dbReference type="SMART" id="SM00382">
    <property type="entry name" value="AAA"/>
    <property type="match status" value="1"/>
</dbReference>
<dbReference type="Gene3D" id="3.40.50.300">
    <property type="entry name" value="P-loop containing nucleotide triphosphate hydrolases"/>
    <property type="match status" value="2"/>
</dbReference>
<evidence type="ECO:0000256" key="4">
    <source>
        <dbReference type="ARBA" id="ARBA00022801"/>
    </source>
</evidence>
<protein>
    <recommendedName>
        <fullName evidence="1">RNA helicase</fullName>
        <ecNumber evidence="1">3.6.4.13</ecNumber>
    </recommendedName>
</protein>
<dbReference type="AlphaFoldDB" id="A0A0D7BF80"/>
<evidence type="ECO:0000259" key="9">
    <source>
        <dbReference type="PROSITE" id="PS51192"/>
    </source>
</evidence>
<evidence type="ECO:0000256" key="2">
    <source>
        <dbReference type="ARBA" id="ARBA00022664"/>
    </source>
</evidence>
<evidence type="ECO:0000256" key="3">
    <source>
        <dbReference type="ARBA" id="ARBA00022741"/>
    </source>
</evidence>
<dbReference type="SMART" id="SM00487">
    <property type="entry name" value="DEXDc"/>
    <property type="match status" value="1"/>
</dbReference>
<evidence type="ECO:0000256" key="5">
    <source>
        <dbReference type="ARBA" id="ARBA00022806"/>
    </source>
</evidence>
<proteinExistence type="predicted"/>
<dbReference type="EMBL" id="KN880506">
    <property type="protein sequence ID" value="KIY68261.1"/>
    <property type="molecule type" value="Genomic_DNA"/>
</dbReference>
<dbReference type="InterPro" id="IPR007502">
    <property type="entry name" value="Helicase-assoc_dom"/>
</dbReference>
<dbReference type="SUPFAM" id="SSF52540">
    <property type="entry name" value="P-loop containing nucleoside triphosphate hydrolases"/>
    <property type="match status" value="1"/>
</dbReference>
<dbReference type="PANTHER" id="PTHR18934:SF109">
    <property type="entry name" value="ATP-DEPENDENT RNA HELICASE DHX15 HOMOLOG"/>
    <property type="match status" value="1"/>
</dbReference>
<dbReference type="GO" id="GO:0003723">
    <property type="term" value="F:RNA binding"/>
    <property type="evidence" value="ECO:0007669"/>
    <property type="project" value="TreeGrafter"/>
</dbReference>
<dbReference type="InterPro" id="IPR027417">
    <property type="entry name" value="P-loop_NTPase"/>
</dbReference>
<dbReference type="EC" id="3.6.4.13" evidence="1"/>
<dbReference type="InterPro" id="IPR001650">
    <property type="entry name" value="Helicase_C-like"/>
</dbReference>
<keyword evidence="5" id="KW-0347">Helicase</keyword>
<keyword evidence="6" id="KW-0067">ATP-binding</keyword>
<comment type="catalytic activity">
    <reaction evidence="8">
        <text>ATP + H2O = ADP + phosphate + H(+)</text>
        <dbReference type="Rhea" id="RHEA:13065"/>
        <dbReference type="ChEBI" id="CHEBI:15377"/>
        <dbReference type="ChEBI" id="CHEBI:15378"/>
        <dbReference type="ChEBI" id="CHEBI:30616"/>
        <dbReference type="ChEBI" id="CHEBI:43474"/>
        <dbReference type="ChEBI" id="CHEBI:456216"/>
        <dbReference type="EC" id="3.6.4.13"/>
    </reaction>
</comment>